<dbReference type="EMBL" id="RJTM01000186">
    <property type="protein sequence ID" value="RNL69185.1"/>
    <property type="molecule type" value="Genomic_DNA"/>
</dbReference>
<comment type="caution">
    <text evidence="1">The sequence shown here is derived from an EMBL/GenBank/DDBJ whole genome shotgun (WGS) entry which is preliminary data.</text>
</comment>
<accession>A0A3N0D0J6</accession>
<name>A0A3N0D0J6_SINP1</name>
<protein>
    <submittedName>
        <fullName evidence="1">Uncharacterized protein</fullName>
    </submittedName>
</protein>
<sequence length="61" mass="7031">MFDPEVDKGDAFIKYQIWSFGIKKYQCTRGWKNTASLQGQDLVKTYISLIQFTLNAAILIL</sequence>
<organism evidence="1 2">
    <name type="scientific">Sinomicrobium pectinilyticum</name>
    <dbReference type="NCBI Taxonomy" id="1084421"/>
    <lineage>
        <taxon>Bacteria</taxon>
        <taxon>Pseudomonadati</taxon>
        <taxon>Bacteroidota</taxon>
        <taxon>Flavobacteriia</taxon>
        <taxon>Flavobacteriales</taxon>
        <taxon>Flavobacteriaceae</taxon>
        <taxon>Sinomicrobium</taxon>
    </lineage>
</organism>
<keyword evidence="2" id="KW-1185">Reference proteome</keyword>
<evidence type="ECO:0000313" key="1">
    <source>
        <dbReference type="EMBL" id="RNL69185.1"/>
    </source>
</evidence>
<proteinExistence type="predicted"/>
<dbReference type="Proteomes" id="UP000267469">
    <property type="component" value="Unassembled WGS sequence"/>
</dbReference>
<evidence type="ECO:0000313" key="2">
    <source>
        <dbReference type="Proteomes" id="UP000267469"/>
    </source>
</evidence>
<dbReference type="AlphaFoldDB" id="A0A3N0D0J6"/>
<gene>
    <name evidence="1" type="ORF">ED312_22785</name>
</gene>
<reference evidence="1 2" key="1">
    <citation type="submission" date="2018-10" db="EMBL/GenBank/DDBJ databases">
        <title>Sinomicrobium pectinilyticum sp. nov., a pectinase-producing bacterium isolated from alkaline and saline soil, and emended description of the genus Sinomicrobium.</title>
        <authorList>
            <person name="Cheng B."/>
            <person name="Li C."/>
            <person name="Lai Q."/>
            <person name="Du M."/>
            <person name="Shao Z."/>
            <person name="Xu P."/>
            <person name="Yang C."/>
        </authorList>
    </citation>
    <scope>NUCLEOTIDE SEQUENCE [LARGE SCALE GENOMIC DNA]</scope>
    <source>
        <strain evidence="1 2">5DNS001</strain>
    </source>
</reference>